<protein>
    <submittedName>
        <fullName evidence="2">Uncharacterized protein</fullName>
    </submittedName>
</protein>
<sequence length="43" mass="4567">VEEQFADPANRPSDEADQPTGISQTSNSTNGTGIYGATVDRRL</sequence>
<reference evidence="2" key="1">
    <citation type="submission" date="2018-05" db="EMBL/GenBank/DDBJ databases">
        <authorList>
            <person name="Lanie J.A."/>
            <person name="Ng W.-L."/>
            <person name="Kazmierczak K.M."/>
            <person name="Andrzejewski T.M."/>
            <person name="Davidsen T.M."/>
            <person name="Wayne K.J."/>
            <person name="Tettelin H."/>
            <person name="Glass J.I."/>
            <person name="Rusch D."/>
            <person name="Podicherti R."/>
            <person name="Tsui H.-C.T."/>
            <person name="Winkler M.E."/>
        </authorList>
    </citation>
    <scope>NUCLEOTIDE SEQUENCE</scope>
</reference>
<feature type="region of interest" description="Disordered" evidence="1">
    <location>
        <begin position="1"/>
        <end position="43"/>
    </location>
</feature>
<gene>
    <name evidence="2" type="ORF">METZ01_LOCUS100058</name>
</gene>
<proteinExistence type="predicted"/>
<dbReference type="AlphaFoldDB" id="A0A381W3Y8"/>
<evidence type="ECO:0000256" key="1">
    <source>
        <dbReference type="SAM" id="MobiDB-lite"/>
    </source>
</evidence>
<name>A0A381W3Y8_9ZZZZ</name>
<accession>A0A381W3Y8</accession>
<feature type="compositionally biased region" description="Polar residues" evidence="1">
    <location>
        <begin position="20"/>
        <end position="32"/>
    </location>
</feature>
<feature type="non-terminal residue" evidence="2">
    <location>
        <position position="1"/>
    </location>
</feature>
<organism evidence="2">
    <name type="scientific">marine metagenome</name>
    <dbReference type="NCBI Taxonomy" id="408172"/>
    <lineage>
        <taxon>unclassified sequences</taxon>
        <taxon>metagenomes</taxon>
        <taxon>ecological metagenomes</taxon>
    </lineage>
</organism>
<evidence type="ECO:0000313" key="2">
    <source>
        <dbReference type="EMBL" id="SVA47204.1"/>
    </source>
</evidence>
<dbReference type="EMBL" id="UINC01010628">
    <property type="protein sequence ID" value="SVA47204.1"/>
    <property type="molecule type" value="Genomic_DNA"/>
</dbReference>